<dbReference type="GO" id="GO:0016887">
    <property type="term" value="F:ATP hydrolysis activity"/>
    <property type="evidence" value="ECO:0007669"/>
    <property type="project" value="TreeGrafter"/>
</dbReference>
<dbReference type="AlphaFoldDB" id="A0A062UZM5"/>
<evidence type="ECO:0000256" key="1">
    <source>
        <dbReference type="ARBA" id="ARBA00022741"/>
    </source>
</evidence>
<organism evidence="3 4">
    <name type="scientific">Candidatus Methanoperedens nitratireducens</name>
    <dbReference type="NCBI Taxonomy" id="1392998"/>
    <lineage>
        <taxon>Archaea</taxon>
        <taxon>Methanobacteriati</taxon>
        <taxon>Methanobacteriota</taxon>
        <taxon>Stenosarchaea group</taxon>
        <taxon>Methanomicrobia</taxon>
        <taxon>Methanosarcinales</taxon>
        <taxon>ANME-2 cluster</taxon>
        <taxon>Candidatus Methanoperedentaceae</taxon>
        <taxon>Candidatus Methanoperedens</taxon>
    </lineage>
</organism>
<dbReference type="EMBL" id="JMIY01000007">
    <property type="protein sequence ID" value="KCZ70622.1"/>
    <property type="molecule type" value="Genomic_DNA"/>
</dbReference>
<dbReference type="RefSeq" id="WP_052368916.1">
    <property type="nucleotide sequence ID" value="NZ_JMIY01000007.1"/>
</dbReference>
<dbReference type="PANTHER" id="PTHR43384:SF10">
    <property type="entry name" value="ATPASE INVOLVED IN CHROMOSOME PARTITIONING, PARA_MIND FAMILY"/>
    <property type="match status" value="1"/>
</dbReference>
<dbReference type="InterPro" id="IPR050625">
    <property type="entry name" value="ParA/MinD_ATPase"/>
</dbReference>
<keyword evidence="4" id="KW-1185">Reference proteome</keyword>
<protein>
    <submittedName>
        <fullName evidence="3">ATPase involved in chromosome partitioning</fullName>
    </submittedName>
</protein>
<dbReference type="GO" id="GO:0051782">
    <property type="term" value="P:negative regulation of cell division"/>
    <property type="evidence" value="ECO:0007669"/>
    <property type="project" value="TreeGrafter"/>
</dbReference>
<dbReference type="GO" id="GO:0005829">
    <property type="term" value="C:cytosol"/>
    <property type="evidence" value="ECO:0007669"/>
    <property type="project" value="TreeGrafter"/>
</dbReference>
<gene>
    <name evidence="3" type="ORF">ANME2D_02643</name>
</gene>
<dbReference type="Proteomes" id="UP000027153">
    <property type="component" value="Unassembled WGS sequence"/>
</dbReference>
<keyword evidence="2" id="KW-0067">ATP-binding</keyword>
<dbReference type="GO" id="GO:0005524">
    <property type="term" value="F:ATP binding"/>
    <property type="evidence" value="ECO:0007669"/>
    <property type="project" value="UniProtKB-KW"/>
</dbReference>
<dbReference type="GO" id="GO:0009898">
    <property type="term" value="C:cytoplasmic side of plasma membrane"/>
    <property type="evidence" value="ECO:0007669"/>
    <property type="project" value="TreeGrafter"/>
</dbReference>
<accession>A0A062UZM5</accession>
<dbReference type="Gene3D" id="3.40.50.300">
    <property type="entry name" value="P-loop containing nucleotide triphosphate hydrolases"/>
    <property type="match status" value="1"/>
</dbReference>
<proteinExistence type="predicted"/>
<dbReference type="InterPro" id="IPR033756">
    <property type="entry name" value="YlxH/NBP35"/>
</dbReference>
<dbReference type="PANTHER" id="PTHR43384">
    <property type="entry name" value="SEPTUM SITE-DETERMINING PROTEIN MIND HOMOLOG, CHLOROPLASTIC-RELATED"/>
    <property type="match status" value="1"/>
</dbReference>
<reference evidence="3 4" key="1">
    <citation type="journal article" date="2013" name="Nature">
        <title>Anaerobic oxidation of methane coupled to nitrate reduction in a novel archaeal lineage.</title>
        <authorList>
            <person name="Haroon M.F."/>
            <person name="Hu S."/>
            <person name="Shi Y."/>
            <person name="Imelfort M."/>
            <person name="Keller J."/>
            <person name="Hugenholtz P."/>
            <person name="Yuan Z."/>
            <person name="Tyson G.W."/>
        </authorList>
    </citation>
    <scope>NUCLEOTIDE SEQUENCE [LARGE SCALE GENOMIC DNA]</scope>
    <source>
        <strain evidence="3 4">ANME-2d</strain>
    </source>
</reference>
<dbReference type="OrthoDB" id="31168at2157"/>
<evidence type="ECO:0000313" key="4">
    <source>
        <dbReference type="Proteomes" id="UP000027153"/>
    </source>
</evidence>
<evidence type="ECO:0000313" key="3">
    <source>
        <dbReference type="EMBL" id="KCZ70622.1"/>
    </source>
</evidence>
<keyword evidence="1" id="KW-0547">Nucleotide-binding</keyword>
<dbReference type="SUPFAM" id="SSF52540">
    <property type="entry name" value="P-loop containing nucleoside triphosphate hydrolases"/>
    <property type="match status" value="1"/>
</dbReference>
<sequence length="290" mass="32136">MRKYFGKFKTVAEKYRQVLIVAAGIVFNPIGYIKNRKKEKGQQLIVSKRPQIEDERQRFIAISSGKGGVGKTTIAANLGAALAELGNKVTLIDMDLVMPNLEIITGLRNPHTGLIDMIEGRLEFEHVVYTGPMGTKVIPPGIMLDGYSEKNVEKIKRLLKDFPLKSDYIILDMPPGREAVEVLTDKIEALIVVNPNKAAVLDALNMKVLLEKKGVKILGTVINRANREDEEWIDETERVLETSVVAVIPESRIVKESLDNEECFVATAAQSDPSKEIMDLAIELAGAKKI</sequence>
<name>A0A062UZM5_9EURY</name>
<dbReference type="InterPro" id="IPR027417">
    <property type="entry name" value="P-loop_NTPase"/>
</dbReference>
<evidence type="ECO:0000256" key="2">
    <source>
        <dbReference type="ARBA" id="ARBA00022840"/>
    </source>
</evidence>
<comment type="caution">
    <text evidence="3">The sequence shown here is derived from an EMBL/GenBank/DDBJ whole genome shotgun (WGS) entry which is preliminary data.</text>
</comment>
<dbReference type="Pfam" id="PF10609">
    <property type="entry name" value="ParA"/>
    <property type="match status" value="1"/>
</dbReference>